<reference evidence="1" key="1">
    <citation type="journal article" date="2021" name="Nat. Commun.">
        <title>Genetic determinants of endophytism in the Arabidopsis root mycobiome.</title>
        <authorList>
            <person name="Mesny F."/>
            <person name="Miyauchi S."/>
            <person name="Thiergart T."/>
            <person name="Pickel B."/>
            <person name="Atanasova L."/>
            <person name="Karlsson M."/>
            <person name="Huettel B."/>
            <person name="Barry K.W."/>
            <person name="Haridas S."/>
            <person name="Chen C."/>
            <person name="Bauer D."/>
            <person name="Andreopoulos W."/>
            <person name="Pangilinan J."/>
            <person name="LaButti K."/>
            <person name="Riley R."/>
            <person name="Lipzen A."/>
            <person name="Clum A."/>
            <person name="Drula E."/>
            <person name="Henrissat B."/>
            <person name="Kohler A."/>
            <person name="Grigoriev I.V."/>
            <person name="Martin F.M."/>
            <person name="Hacquard S."/>
        </authorList>
    </citation>
    <scope>NUCLEOTIDE SEQUENCE</scope>
    <source>
        <strain evidence="1">MPI-SDFR-AT-0073</strain>
    </source>
</reference>
<dbReference type="RefSeq" id="XP_045963893.1">
    <property type="nucleotide sequence ID" value="XM_046099151.1"/>
</dbReference>
<comment type="caution">
    <text evidence="1">The sequence shown here is derived from an EMBL/GenBank/DDBJ whole genome shotgun (WGS) entry which is preliminary data.</text>
</comment>
<proteinExistence type="predicted"/>
<name>A0A9P9A2U0_9PEZI</name>
<dbReference type="GeneID" id="70128043"/>
<evidence type="ECO:0000313" key="1">
    <source>
        <dbReference type="EMBL" id="KAH6659762.1"/>
    </source>
</evidence>
<dbReference type="OrthoDB" id="2555959at2759"/>
<protein>
    <submittedName>
        <fullName evidence="1">Uncharacterized protein</fullName>
    </submittedName>
</protein>
<evidence type="ECO:0000313" key="2">
    <source>
        <dbReference type="Proteomes" id="UP000758603"/>
    </source>
</evidence>
<dbReference type="Proteomes" id="UP000758603">
    <property type="component" value="Unassembled WGS sequence"/>
</dbReference>
<accession>A0A9P9A2U0</accession>
<keyword evidence="2" id="KW-1185">Reference proteome</keyword>
<gene>
    <name evidence="1" type="ORF">BKA67DRAFT_529900</name>
</gene>
<organism evidence="1 2">
    <name type="scientific">Truncatella angustata</name>
    <dbReference type="NCBI Taxonomy" id="152316"/>
    <lineage>
        <taxon>Eukaryota</taxon>
        <taxon>Fungi</taxon>
        <taxon>Dikarya</taxon>
        <taxon>Ascomycota</taxon>
        <taxon>Pezizomycotina</taxon>
        <taxon>Sordariomycetes</taxon>
        <taxon>Xylariomycetidae</taxon>
        <taxon>Amphisphaeriales</taxon>
        <taxon>Sporocadaceae</taxon>
        <taxon>Truncatella</taxon>
    </lineage>
</organism>
<sequence>MSLLQSYRNLSPRTRLGVGVGILAWGFIGLQLSDRAEERFGLKATEEDKAALSHLAPRIVTVEKGKDRHEGQGLSQVTTWTLLNLQISPNCCTRAGARRFSAVVTKVFFNYSDGLA</sequence>
<dbReference type="AlphaFoldDB" id="A0A9P9A2U0"/>
<dbReference type="EMBL" id="JAGPXC010000001">
    <property type="protein sequence ID" value="KAH6659762.1"/>
    <property type="molecule type" value="Genomic_DNA"/>
</dbReference>